<keyword evidence="3" id="KW-1185">Reference proteome</keyword>
<dbReference type="AlphaFoldDB" id="A0A0R0CT25"/>
<keyword evidence="1" id="KW-0812">Transmembrane</keyword>
<accession>A0A0R0CT25</accession>
<protein>
    <recommendedName>
        <fullName evidence="4">Transmembrane protein</fullName>
    </recommendedName>
</protein>
<evidence type="ECO:0000256" key="1">
    <source>
        <dbReference type="SAM" id="Phobius"/>
    </source>
</evidence>
<dbReference type="Proteomes" id="UP000052052">
    <property type="component" value="Unassembled WGS sequence"/>
</dbReference>
<dbReference type="STRING" id="344882.ABB29_09740"/>
<keyword evidence="1" id="KW-0472">Membrane</keyword>
<organism evidence="2 3">
    <name type="scientific">Pseudoxanthomonas dokdonensis</name>
    <dbReference type="NCBI Taxonomy" id="344882"/>
    <lineage>
        <taxon>Bacteria</taxon>
        <taxon>Pseudomonadati</taxon>
        <taxon>Pseudomonadota</taxon>
        <taxon>Gammaproteobacteria</taxon>
        <taxon>Lysobacterales</taxon>
        <taxon>Lysobacteraceae</taxon>
        <taxon>Pseudoxanthomonas</taxon>
    </lineage>
</organism>
<feature type="transmembrane region" description="Helical" evidence="1">
    <location>
        <begin position="157"/>
        <end position="174"/>
    </location>
</feature>
<comment type="caution">
    <text evidence="2">The sequence shown here is derived from an EMBL/GenBank/DDBJ whole genome shotgun (WGS) entry which is preliminary data.</text>
</comment>
<reference evidence="2 3" key="1">
    <citation type="submission" date="2015-05" db="EMBL/GenBank/DDBJ databases">
        <title>Genome sequencing and analysis of members of genus Stenotrophomonas.</title>
        <authorList>
            <person name="Patil P.P."/>
            <person name="Midha S."/>
            <person name="Patil P.B."/>
        </authorList>
    </citation>
    <scope>NUCLEOTIDE SEQUENCE [LARGE SCALE GENOMIC DNA]</scope>
    <source>
        <strain evidence="2 3">DSM 21858</strain>
    </source>
</reference>
<sequence length="204" mass="23560">MAMQPGSLHTIGDAASHYTHIRILMGMIVGLGLTHLLRQVARLIEHPGQRGIYWVHGVWAVFTFVYLLHFWWWQYHLSAGVAWTFNLYLFVTLYALLLYLLCALALPENMQGYHDYREYFFARRGWFFGLLALVFAVDLADTALKGHDYLQRLGPEYYWRNGVFIVACLAAARLRSARVHGAFAVLALAYEISWIARHYELMGS</sequence>
<feature type="transmembrane region" description="Helical" evidence="1">
    <location>
        <begin position="119"/>
        <end position="137"/>
    </location>
</feature>
<feature type="transmembrane region" description="Helical" evidence="1">
    <location>
        <begin position="52"/>
        <end position="73"/>
    </location>
</feature>
<evidence type="ECO:0000313" key="3">
    <source>
        <dbReference type="Proteomes" id="UP000052052"/>
    </source>
</evidence>
<dbReference type="EMBL" id="LDJL01000011">
    <property type="protein sequence ID" value="KRG68772.1"/>
    <property type="molecule type" value="Genomic_DNA"/>
</dbReference>
<proteinExistence type="predicted"/>
<dbReference type="PATRIC" id="fig|344882.3.peg.316"/>
<name>A0A0R0CT25_9GAMM</name>
<keyword evidence="1" id="KW-1133">Transmembrane helix</keyword>
<evidence type="ECO:0000313" key="2">
    <source>
        <dbReference type="EMBL" id="KRG68772.1"/>
    </source>
</evidence>
<evidence type="ECO:0008006" key="4">
    <source>
        <dbReference type="Google" id="ProtNLM"/>
    </source>
</evidence>
<feature type="transmembrane region" description="Helical" evidence="1">
    <location>
        <begin position="20"/>
        <end position="40"/>
    </location>
</feature>
<gene>
    <name evidence="2" type="ORF">ABB29_09740</name>
</gene>
<feature type="transmembrane region" description="Helical" evidence="1">
    <location>
        <begin position="85"/>
        <end position="107"/>
    </location>
</feature>
<feature type="transmembrane region" description="Helical" evidence="1">
    <location>
        <begin position="181"/>
        <end position="199"/>
    </location>
</feature>